<dbReference type="EMBL" id="JANBPW010006713">
    <property type="protein sequence ID" value="KAJ1928031.1"/>
    <property type="molecule type" value="Genomic_DNA"/>
</dbReference>
<keyword evidence="2" id="KW-1185">Reference proteome</keyword>
<reference evidence="1" key="1">
    <citation type="submission" date="2022-07" db="EMBL/GenBank/DDBJ databases">
        <title>Phylogenomic reconstructions and comparative analyses of Kickxellomycotina fungi.</title>
        <authorList>
            <person name="Reynolds N.K."/>
            <person name="Stajich J.E."/>
            <person name="Barry K."/>
            <person name="Grigoriev I.V."/>
            <person name="Crous P."/>
            <person name="Smith M.E."/>
        </authorList>
    </citation>
    <scope>NUCLEOTIDE SEQUENCE</scope>
    <source>
        <strain evidence="1">NRRL 5244</strain>
    </source>
</reference>
<gene>
    <name evidence="1" type="ORF">FBU59_007164</name>
</gene>
<proteinExistence type="predicted"/>
<dbReference type="Proteomes" id="UP001150603">
    <property type="component" value="Unassembled WGS sequence"/>
</dbReference>
<evidence type="ECO:0000313" key="2">
    <source>
        <dbReference type="Proteomes" id="UP001150603"/>
    </source>
</evidence>
<protein>
    <submittedName>
        <fullName evidence="1">Uncharacterized protein</fullName>
    </submittedName>
</protein>
<evidence type="ECO:0000313" key="1">
    <source>
        <dbReference type="EMBL" id="KAJ1928031.1"/>
    </source>
</evidence>
<accession>A0ACC1IXV0</accession>
<sequence>LESQQYLSGLITQNVDGLHKQAGSQNVLELHGTLKSVKCLSCGETESRDEFQTRLEELNPEWVEFWNQMVGSEEEPQRRPDGDVDLPPNLRYEEFQYPTCHHCGTGHWMPTVVFFGGNVADAVRNQSYQMVDDATGLFVCGTSLATFSAYRLVRRAKEQGKEIMVVNFGETRGDPEATTKIEATAEDVLPQVLLQIPI</sequence>
<organism evidence="1 2">
    <name type="scientific">Linderina macrospora</name>
    <dbReference type="NCBI Taxonomy" id="4868"/>
    <lineage>
        <taxon>Eukaryota</taxon>
        <taxon>Fungi</taxon>
        <taxon>Fungi incertae sedis</taxon>
        <taxon>Zoopagomycota</taxon>
        <taxon>Kickxellomycotina</taxon>
        <taxon>Kickxellomycetes</taxon>
        <taxon>Kickxellales</taxon>
        <taxon>Kickxellaceae</taxon>
        <taxon>Linderina</taxon>
    </lineage>
</organism>
<feature type="non-terminal residue" evidence="1">
    <location>
        <position position="1"/>
    </location>
</feature>
<name>A0ACC1IXV0_9FUNG</name>
<comment type="caution">
    <text evidence="1">The sequence shown here is derived from an EMBL/GenBank/DDBJ whole genome shotgun (WGS) entry which is preliminary data.</text>
</comment>